<dbReference type="Gene3D" id="1.20.1250.20">
    <property type="entry name" value="MFS general substrate transporter like domains"/>
    <property type="match status" value="1"/>
</dbReference>
<feature type="transmembrane region" description="Helical" evidence="1">
    <location>
        <begin position="12"/>
        <end position="33"/>
    </location>
</feature>
<dbReference type="Proteomes" id="UP001050691">
    <property type="component" value="Unassembled WGS sequence"/>
</dbReference>
<gene>
    <name evidence="2" type="ORF">Clacol_008938</name>
</gene>
<feature type="transmembrane region" description="Helical" evidence="1">
    <location>
        <begin position="62"/>
        <end position="84"/>
    </location>
</feature>
<dbReference type="InterPro" id="IPR050327">
    <property type="entry name" value="Proton-linked_MCT"/>
</dbReference>
<name>A0AAV5AJ40_9AGAM</name>
<proteinExistence type="predicted"/>
<evidence type="ECO:0000313" key="2">
    <source>
        <dbReference type="EMBL" id="GJJ14672.1"/>
    </source>
</evidence>
<keyword evidence="1" id="KW-1133">Transmembrane helix</keyword>
<keyword evidence="1" id="KW-0812">Transmembrane</keyword>
<evidence type="ECO:0000313" key="3">
    <source>
        <dbReference type="Proteomes" id="UP001050691"/>
    </source>
</evidence>
<feature type="transmembrane region" description="Helical" evidence="1">
    <location>
        <begin position="151"/>
        <end position="171"/>
    </location>
</feature>
<dbReference type="PANTHER" id="PTHR11360">
    <property type="entry name" value="MONOCARBOXYLATE TRANSPORTER"/>
    <property type="match status" value="1"/>
</dbReference>
<accession>A0AAV5AJ40</accession>
<keyword evidence="1" id="KW-0472">Membrane</keyword>
<sequence length="244" mass="26989">MLNHLFNGKVGFAWGVRCLAFIALGMLIIANLIMKPRLPRRPSPSKEENIKLLKKILTDTPYHFAIIGFVLVYWGLFFPFFYLQLFGILHGINKTLAFYSIAILNVASLFGRVIPNLAADHYGPMNIVGPSSLIAGILIFAMFGAKTVAGFIVFAILYGLALSLAGFTMFADHVSEVGIRNGIVCWALSFALLTGNPIVGSLLHVPEYRWERPIIFCGIVIIVGAIFVMISRNMLAKKRGVWKV</sequence>
<feature type="transmembrane region" description="Helical" evidence="1">
    <location>
        <begin position="183"/>
        <end position="204"/>
    </location>
</feature>
<reference evidence="2" key="1">
    <citation type="submission" date="2021-10" db="EMBL/GenBank/DDBJ databases">
        <title>De novo Genome Assembly of Clathrus columnatus (Basidiomycota, Fungi) Using Illumina and Nanopore Sequence Data.</title>
        <authorList>
            <person name="Ogiso-Tanaka E."/>
            <person name="Itagaki H."/>
            <person name="Hosoya T."/>
            <person name="Hosaka K."/>
        </authorList>
    </citation>
    <scope>NUCLEOTIDE SEQUENCE</scope>
    <source>
        <strain evidence="2">MO-923</strain>
    </source>
</reference>
<dbReference type="PANTHER" id="PTHR11360:SF284">
    <property type="entry name" value="EG:103B4.3 PROTEIN-RELATED"/>
    <property type="match status" value="1"/>
</dbReference>
<evidence type="ECO:0000256" key="1">
    <source>
        <dbReference type="SAM" id="Phobius"/>
    </source>
</evidence>
<organism evidence="2 3">
    <name type="scientific">Clathrus columnatus</name>
    <dbReference type="NCBI Taxonomy" id="1419009"/>
    <lineage>
        <taxon>Eukaryota</taxon>
        <taxon>Fungi</taxon>
        <taxon>Dikarya</taxon>
        <taxon>Basidiomycota</taxon>
        <taxon>Agaricomycotina</taxon>
        <taxon>Agaricomycetes</taxon>
        <taxon>Phallomycetidae</taxon>
        <taxon>Phallales</taxon>
        <taxon>Clathraceae</taxon>
        <taxon>Clathrus</taxon>
    </lineage>
</organism>
<dbReference type="EMBL" id="BPWL01000010">
    <property type="protein sequence ID" value="GJJ14672.1"/>
    <property type="molecule type" value="Genomic_DNA"/>
</dbReference>
<feature type="transmembrane region" description="Helical" evidence="1">
    <location>
        <begin position="210"/>
        <end position="230"/>
    </location>
</feature>
<feature type="transmembrane region" description="Helical" evidence="1">
    <location>
        <begin position="96"/>
        <end position="115"/>
    </location>
</feature>
<comment type="caution">
    <text evidence="2">The sequence shown here is derived from an EMBL/GenBank/DDBJ whole genome shotgun (WGS) entry which is preliminary data.</text>
</comment>
<feature type="transmembrane region" description="Helical" evidence="1">
    <location>
        <begin position="127"/>
        <end position="145"/>
    </location>
</feature>
<dbReference type="InterPro" id="IPR036259">
    <property type="entry name" value="MFS_trans_sf"/>
</dbReference>
<protein>
    <submittedName>
        <fullName evidence="2">Uncharacterized protein</fullName>
    </submittedName>
</protein>
<keyword evidence="3" id="KW-1185">Reference proteome</keyword>
<dbReference type="AlphaFoldDB" id="A0AAV5AJ40"/>
<dbReference type="SUPFAM" id="SSF103473">
    <property type="entry name" value="MFS general substrate transporter"/>
    <property type="match status" value="1"/>
</dbReference>